<dbReference type="Proteomes" id="UP000054359">
    <property type="component" value="Unassembled WGS sequence"/>
</dbReference>
<dbReference type="OrthoDB" id="6429188at2759"/>
<evidence type="ECO:0000313" key="2">
    <source>
        <dbReference type="Proteomes" id="UP000054359"/>
    </source>
</evidence>
<dbReference type="EMBL" id="KK117314">
    <property type="protein sequence ID" value="KFM70132.1"/>
    <property type="molecule type" value="Genomic_DNA"/>
</dbReference>
<feature type="non-terminal residue" evidence="1">
    <location>
        <position position="72"/>
    </location>
</feature>
<sequence length="72" mass="8344">MYMLSLKRQWKTILLILINLSCIQTDMFHYYKLKKFLTAVAFARALSKRPTILPIPIPIPIPMGGQNEIVKI</sequence>
<accession>A0A087TYE3</accession>
<gene>
    <name evidence="1" type="ORF">X975_04247</name>
</gene>
<proteinExistence type="predicted"/>
<protein>
    <submittedName>
        <fullName evidence="1">Uncharacterized protein</fullName>
    </submittedName>
</protein>
<reference evidence="1 2" key="1">
    <citation type="submission" date="2013-11" db="EMBL/GenBank/DDBJ databases">
        <title>Genome sequencing of Stegodyphus mimosarum.</title>
        <authorList>
            <person name="Bechsgaard J."/>
        </authorList>
    </citation>
    <scope>NUCLEOTIDE SEQUENCE [LARGE SCALE GENOMIC DNA]</scope>
</reference>
<organism evidence="1 2">
    <name type="scientific">Stegodyphus mimosarum</name>
    <name type="common">African social velvet spider</name>
    <dbReference type="NCBI Taxonomy" id="407821"/>
    <lineage>
        <taxon>Eukaryota</taxon>
        <taxon>Metazoa</taxon>
        <taxon>Ecdysozoa</taxon>
        <taxon>Arthropoda</taxon>
        <taxon>Chelicerata</taxon>
        <taxon>Arachnida</taxon>
        <taxon>Araneae</taxon>
        <taxon>Araneomorphae</taxon>
        <taxon>Entelegynae</taxon>
        <taxon>Eresoidea</taxon>
        <taxon>Eresidae</taxon>
        <taxon>Stegodyphus</taxon>
    </lineage>
</organism>
<keyword evidence="2" id="KW-1185">Reference proteome</keyword>
<evidence type="ECO:0000313" key="1">
    <source>
        <dbReference type="EMBL" id="KFM70132.1"/>
    </source>
</evidence>
<dbReference type="AlphaFoldDB" id="A0A087TYE3"/>
<name>A0A087TYE3_STEMI</name>